<dbReference type="InterPro" id="IPR037235">
    <property type="entry name" value="TRCF-like_C_D7"/>
</dbReference>
<dbReference type="SUPFAM" id="SSF52540">
    <property type="entry name" value="P-loop containing nucleoside triphosphate hydrolases"/>
    <property type="match status" value="1"/>
</dbReference>
<dbReference type="Pfam" id="PF02559">
    <property type="entry name" value="CarD_TRCF_RID"/>
    <property type="match status" value="1"/>
</dbReference>
<dbReference type="SMART" id="SM00490">
    <property type="entry name" value="HELICc"/>
    <property type="match status" value="1"/>
</dbReference>
<dbReference type="Pfam" id="PF00271">
    <property type="entry name" value="Helicase_C"/>
    <property type="match status" value="1"/>
</dbReference>
<dbReference type="OrthoDB" id="416741at2759"/>
<dbReference type="GO" id="GO:0005524">
    <property type="term" value="F:ATP binding"/>
    <property type="evidence" value="ECO:0007669"/>
    <property type="project" value="UniProtKB-KW"/>
</dbReference>
<comment type="caution">
    <text evidence="8">The sequence shown here is derived from an EMBL/GenBank/DDBJ whole genome shotgun (WGS) entry which is preliminary data.</text>
</comment>
<name>A0A9D5DBL2_9LILI</name>
<evidence type="ECO:0000256" key="5">
    <source>
        <dbReference type="ARBA" id="ARBA00023125"/>
    </source>
</evidence>
<evidence type="ECO:0000259" key="7">
    <source>
        <dbReference type="PROSITE" id="PS51194"/>
    </source>
</evidence>
<dbReference type="PANTHER" id="PTHR14025">
    <property type="entry name" value="FANCONI ANEMIA GROUP M FANCM FAMILY MEMBER"/>
    <property type="match status" value="1"/>
</dbReference>
<dbReference type="PROSITE" id="PS51192">
    <property type="entry name" value="HELICASE_ATP_BIND_1"/>
    <property type="match status" value="1"/>
</dbReference>
<evidence type="ECO:0000256" key="2">
    <source>
        <dbReference type="ARBA" id="ARBA00022801"/>
    </source>
</evidence>
<proteinExistence type="predicted"/>
<feature type="domain" description="Helicase ATP-binding" evidence="6">
    <location>
        <begin position="277"/>
        <end position="439"/>
    </location>
</feature>
<reference evidence="8" key="2">
    <citation type="journal article" date="2022" name="Hortic Res">
        <title>The genome of Dioscorea zingiberensis sheds light on the biosynthesis, origin and evolution of the medicinally important diosgenin saponins.</title>
        <authorList>
            <person name="Li Y."/>
            <person name="Tan C."/>
            <person name="Li Z."/>
            <person name="Guo J."/>
            <person name="Li S."/>
            <person name="Chen X."/>
            <person name="Wang C."/>
            <person name="Dai X."/>
            <person name="Yang H."/>
            <person name="Song W."/>
            <person name="Hou L."/>
            <person name="Xu J."/>
            <person name="Tong Z."/>
            <person name="Xu A."/>
            <person name="Yuan X."/>
            <person name="Wang W."/>
            <person name="Yang Q."/>
            <person name="Chen L."/>
            <person name="Sun Z."/>
            <person name="Wang K."/>
            <person name="Pan B."/>
            <person name="Chen J."/>
            <person name="Bao Y."/>
            <person name="Liu F."/>
            <person name="Qi X."/>
            <person name="Gang D.R."/>
            <person name="Wen J."/>
            <person name="Li J."/>
        </authorList>
    </citation>
    <scope>NUCLEOTIDE SEQUENCE</scope>
    <source>
        <strain evidence="8">Dzin_1.0</strain>
    </source>
</reference>
<dbReference type="InterPro" id="IPR036101">
    <property type="entry name" value="CarD-like/TRCF_RID_sf"/>
</dbReference>
<dbReference type="Gene3D" id="3.40.50.300">
    <property type="entry name" value="P-loop containing nucleotide triphosphate hydrolases"/>
    <property type="match status" value="2"/>
</dbReference>
<evidence type="ECO:0000259" key="6">
    <source>
        <dbReference type="PROSITE" id="PS51192"/>
    </source>
</evidence>
<dbReference type="Proteomes" id="UP001085076">
    <property type="component" value="Miscellaneous, Linkage group lg01"/>
</dbReference>
<accession>A0A9D5DBL2</accession>
<dbReference type="InterPro" id="IPR014001">
    <property type="entry name" value="Helicase_ATP-bd"/>
</dbReference>
<dbReference type="InterPro" id="IPR003711">
    <property type="entry name" value="CarD-like/TRCF_RID"/>
</dbReference>
<protein>
    <recommendedName>
        <fullName evidence="10">ATP-dependent DNA helicase At3g02060, chloroplastic</fullName>
    </recommendedName>
</protein>
<dbReference type="Gene3D" id="3.90.1150.50">
    <property type="entry name" value="Transcription-repair-coupling factor, D7 domain"/>
    <property type="match status" value="1"/>
</dbReference>
<dbReference type="SMART" id="SM01058">
    <property type="entry name" value="CarD_TRCF"/>
    <property type="match status" value="1"/>
</dbReference>
<dbReference type="InterPro" id="IPR011545">
    <property type="entry name" value="DEAD/DEAH_box_helicase_dom"/>
</dbReference>
<dbReference type="GO" id="GO:0003677">
    <property type="term" value="F:DNA binding"/>
    <property type="evidence" value="ECO:0007669"/>
    <property type="project" value="UniProtKB-KW"/>
</dbReference>
<dbReference type="AlphaFoldDB" id="A0A9D5DBL2"/>
<reference evidence="8" key="1">
    <citation type="submission" date="2021-03" db="EMBL/GenBank/DDBJ databases">
        <authorList>
            <person name="Li Z."/>
            <person name="Yang C."/>
        </authorList>
    </citation>
    <scope>NUCLEOTIDE SEQUENCE</scope>
    <source>
        <strain evidence="8">Dzin_1.0</strain>
        <tissue evidence="8">Leaf</tissue>
    </source>
</reference>
<dbReference type="SMART" id="SM00487">
    <property type="entry name" value="DEXDc"/>
    <property type="match status" value="1"/>
</dbReference>
<dbReference type="PROSITE" id="PS51194">
    <property type="entry name" value="HELICASE_CTER"/>
    <property type="match status" value="1"/>
</dbReference>
<dbReference type="EMBL" id="JAGGNH010000001">
    <property type="protein sequence ID" value="KAJ0988715.1"/>
    <property type="molecule type" value="Genomic_DNA"/>
</dbReference>
<evidence type="ECO:0008006" key="10">
    <source>
        <dbReference type="Google" id="ProtNLM"/>
    </source>
</evidence>
<dbReference type="Gene3D" id="2.40.10.170">
    <property type="match status" value="1"/>
</dbReference>
<feature type="domain" description="Helicase C-terminal" evidence="7">
    <location>
        <begin position="448"/>
        <end position="614"/>
    </location>
</feature>
<keyword evidence="1" id="KW-0547">Nucleotide-binding</keyword>
<dbReference type="InterPro" id="IPR001650">
    <property type="entry name" value="Helicase_C-like"/>
</dbReference>
<dbReference type="SUPFAM" id="SSF141259">
    <property type="entry name" value="CarD-like"/>
    <property type="match status" value="1"/>
</dbReference>
<keyword evidence="9" id="KW-1185">Reference proteome</keyword>
<dbReference type="SUPFAM" id="SSF143517">
    <property type="entry name" value="TRCF domain-like"/>
    <property type="match status" value="1"/>
</dbReference>
<organism evidence="8 9">
    <name type="scientific">Dioscorea zingiberensis</name>
    <dbReference type="NCBI Taxonomy" id="325984"/>
    <lineage>
        <taxon>Eukaryota</taxon>
        <taxon>Viridiplantae</taxon>
        <taxon>Streptophyta</taxon>
        <taxon>Embryophyta</taxon>
        <taxon>Tracheophyta</taxon>
        <taxon>Spermatophyta</taxon>
        <taxon>Magnoliopsida</taxon>
        <taxon>Liliopsida</taxon>
        <taxon>Dioscoreales</taxon>
        <taxon>Dioscoreaceae</taxon>
        <taxon>Dioscorea</taxon>
    </lineage>
</organism>
<evidence type="ECO:0000313" key="9">
    <source>
        <dbReference type="Proteomes" id="UP001085076"/>
    </source>
</evidence>
<dbReference type="GO" id="GO:0016787">
    <property type="term" value="F:hydrolase activity"/>
    <property type="evidence" value="ECO:0007669"/>
    <property type="project" value="UniProtKB-KW"/>
</dbReference>
<evidence type="ECO:0000256" key="4">
    <source>
        <dbReference type="ARBA" id="ARBA00022840"/>
    </source>
</evidence>
<dbReference type="Pfam" id="PF00270">
    <property type="entry name" value="DEAD"/>
    <property type="match status" value="1"/>
</dbReference>
<evidence type="ECO:0000256" key="3">
    <source>
        <dbReference type="ARBA" id="ARBA00022806"/>
    </source>
</evidence>
<evidence type="ECO:0000256" key="1">
    <source>
        <dbReference type="ARBA" id="ARBA00022741"/>
    </source>
</evidence>
<gene>
    <name evidence="8" type="ORF">J5N97_007071</name>
</gene>
<dbReference type="PANTHER" id="PTHR14025:SF29">
    <property type="entry name" value="TRANSCRIPTION-REPAIR-COUPLING FACTOR"/>
    <property type="match status" value="1"/>
</dbReference>
<keyword evidence="3" id="KW-0347">Helicase</keyword>
<dbReference type="InterPro" id="IPR027417">
    <property type="entry name" value="P-loop_NTPase"/>
</dbReference>
<keyword evidence="4" id="KW-0067">ATP-binding</keyword>
<dbReference type="CDD" id="cd17991">
    <property type="entry name" value="DEXHc_TRCF"/>
    <property type="match status" value="1"/>
</dbReference>
<dbReference type="GO" id="GO:0004386">
    <property type="term" value="F:helicase activity"/>
    <property type="evidence" value="ECO:0007669"/>
    <property type="project" value="UniProtKB-KW"/>
</dbReference>
<keyword evidence="5" id="KW-0238">DNA-binding</keyword>
<evidence type="ECO:0000313" key="8">
    <source>
        <dbReference type="EMBL" id="KAJ0988715.1"/>
    </source>
</evidence>
<sequence>MAAAKASPLPLLIPNRHGASLPHPGFWRPFRVAPRPFISFQTRAFYTEASSVSISPQKEKPQIEIDDIAILNERIRRDLGKREGLKPGNKVDSEEAEKYIKKVKQQQQRGLQKLKGDSEGKRSGFGYRVDPYTLQPGDYVVHKKVGIGRFVAIKYDVQKASSEPIEYVFIEYADGMAKLPVEQASRMLYRYNLPNETKKPRALSKLGDTSAWERRRTKGKIAVQKMVVDLMELYLHRLKQRRPPYPKTPAIAEFVAQFPYEPTPDQKQAFIDVEKDLTERETPMDRLICGDVGFGKTEVALRAIFCVVSAGKQAMVLAPTIVLAKQHFDVISERFSFYPHVKVGLLSRFQTKAEKEEHLSMIRTGQLDIIVGTHALLGSRVVYSNLGLLVVDEEQRFGVKQKEKIASFKTSVDVLTLSATPIPRTLYLALTGFRDASLISTPPPERVPIKTHLSAYSKEKVLSAIKFELARGGQVFYVLPRIKGLEEVLEFLEFSFPNVKIAVAHGKQYSKQLEETMENFAMGEIKILICTNIVESGLDIQNANTIIVQDVQQFGLAQLYQLRGRVGRADKEAYAYLFYPEKSLLSELALERLAAIEEYQNLGQGFQLAERDMGIRGFGNIFGEQQTGDIGNVGIDLFFEMLFESLSKVEEHRLVSVSYKNVQLEINISAHLSSEFINNLENPMALISEAEKAAARDMWSLMQFTELLRQQYGKEPHALEMILKKLYVRRMAADLGISRIYIHGKVVIMETNMSKRVFKLMTESMTSELHRNCLSFSGNEIRAELLLELQREQLLNWVFQCLTELYSSLPVLVKY</sequence>
<keyword evidence="2" id="KW-0378">Hydrolase</keyword>